<proteinExistence type="predicted"/>
<evidence type="ECO:0000313" key="2">
    <source>
        <dbReference type="EMBL" id="RJK92995.1"/>
    </source>
</evidence>
<organism evidence="2 3">
    <name type="scientific">Vallicoccus soli</name>
    <dbReference type="NCBI Taxonomy" id="2339232"/>
    <lineage>
        <taxon>Bacteria</taxon>
        <taxon>Bacillati</taxon>
        <taxon>Actinomycetota</taxon>
        <taxon>Actinomycetes</taxon>
        <taxon>Motilibacterales</taxon>
        <taxon>Vallicoccaceae</taxon>
        <taxon>Vallicoccus</taxon>
    </lineage>
</organism>
<comment type="caution">
    <text evidence="2">The sequence shown here is derived from an EMBL/GenBank/DDBJ whole genome shotgun (WGS) entry which is preliminary data.</text>
</comment>
<dbReference type="Proteomes" id="UP000265614">
    <property type="component" value="Unassembled WGS sequence"/>
</dbReference>
<dbReference type="AlphaFoldDB" id="A0A3A3YQL3"/>
<dbReference type="EMBL" id="QZEZ01000011">
    <property type="protein sequence ID" value="RJK92995.1"/>
    <property type="molecule type" value="Genomic_DNA"/>
</dbReference>
<keyword evidence="1" id="KW-0812">Transmembrane</keyword>
<keyword evidence="1" id="KW-1133">Transmembrane helix</keyword>
<dbReference type="Pfam" id="PF09656">
    <property type="entry name" value="PGPGW"/>
    <property type="match status" value="1"/>
</dbReference>
<sequence>MRTSPATRGAYRATVAVLGAAVVALGVVLLPLPGPGWLIIFAGLALLATEFAWAQRLLGFARERVAAWTRWLGRQSWPVRGAVAAGCALVVVLALGAVVAVTGVPAFLPEPVAALVADVVPGSER</sequence>
<feature type="transmembrane region" description="Helical" evidence="1">
    <location>
        <begin position="82"/>
        <end position="108"/>
    </location>
</feature>
<gene>
    <name evidence="2" type="ORF">D5H78_17685</name>
</gene>
<keyword evidence="1" id="KW-0472">Membrane</keyword>
<feature type="transmembrane region" description="Helical" evidence="1">
    <location>
        <begin position="38"/>
        <end position="61"/>
    </location>
</feature>
<dbReference type="OrthoDB" id="3295542at2"/>
<evidence type="ECO:0000313" key="3">
    <source>
        <dbReference type="Proteomes" id="UP000265614"/>
    </source>
</evidence>
<name>A0A3A3YQL3_9ACTN</name>
<accession>A0A3A3YQL3</accession>
<evidence type="ECO:0000256" key="1">
    <source>
        <dbReference type="SAM" id="Phobius"/>
    </source>
</evidence>
<reference evidence="2 3" key="1">
    <citation type="submission" date="2018-09" db="EMBL/GenBank/DDBJ databases">
        <title>YIM 75000 draft genome.</title>
        <authorList>
            <person name="Tang S."/>
            <person name="Feng Y."/>
        </authorList>
    </citation>
    <scope>NUCLEOTIDE SEQUENCE [LARGE SCALE GENOMIC DNA]</scope>
    <source>
        <strain evidence="2 3">YIM 75000</strain>
    </source>
</reference>
<dbReference type="InterPro" id="IPR019099">
    <property type="entry name" value="Uncharacterised_PGPGW_TM"/>
</dbReference>
<protein>
    <submittedName>
        <fullName evidence="2">TIGR02611 family protein</fullName>
    </submittedName>
</protein>
<dbReference type="InterPro" id="IPR013434">
    <property type="entry name" value="CHP02611"/>
</dbReference>
<keyword evidence="3" id="KW-1185">Reference proteome</keyword>
<dbReference type="NCBIfam" id="TIGR02611">
    <property type="entry name" value="TIGR02611 family protein"/>
    <property type="match status" value="1"/>
</dbReference>
<feature type="transmembrane region" description="Helical" evidence="1">
    <location>
        <begin position="12"/>
        <end position="32"/>
    </location>
</feature>